<keyword evidence="5" id="KW-0808">Transferase</keyword>
<accession>A0ABS6FF79</accession>
<keyword evidence="6" id="KW-1185">Reference proteome</keyword>
<evidence type="ECO:0000259" key="4">
    <source>
        <dbReference type="Pfam" id="PF00155"/>
    </source>
</evidence>
<dbReference type="Pfam" id="PF00155">
    <property type="entry name" value="Aminotran_1_2"/>
    <property type="match status" value="1"/>
</dbReference>
<protein>
    <submittedName>
        <fullName evidence="5">Pyridoxal phosphate-dependent aminotransferase</fullName>
    </submittedName>
</protein>
<dbReference type="RefSeq" id="WP_216633280.1">
    <property type="nucleotide sequence ID" value="NZ_JAHLQN010000001.1"/>
</dbReference>
<organism evidence="5 6">
    <name type="scientific">Dysosmobacter acutus</name>
    <dbReference type="NCBI Taxonomy" id="2841504"/>
    <lineage>
        <taxon>Bacteria</taxon>
        <taxon>Bacillati</taxon>
        <taxon>Bacillota</taxon>
        <taxon>Clostridia</taxon>
        <taxon>Eubacteriales</taxon>
        <taxon>Oscillospiraceae</taxon>
        <taxon>Dysosmobacter</taxon>
    </lineage>
</organism>
<dbReference type="Proteomes" id="UP000787672">
    <property type="component" value="Unassembled WGS sequence"/>
</dbReference>
<dbReference type="InterPro" id="IPR027619">
    <property type="entry name" value="C-S_lyase_PatB-like"/>
</dbReference>
<evidence type="ECO:0000256" key="1">
    <source>
        <dbReference type="ARBA" id="ARBA00001933"/>
    </source>
</evidence>
<proteinExistence type="predicted"/>
<keyword evidence="3" id="KW-0456">Lyase</keyword>
<dbReference type="CDD" id="cd00609">
    <property type="entry name" value="AAT_like"/>
    <property type="match status" value="1"/>
</dbReference>
<evidence type="ECO:0000313" key="6">
    <source>
        <dbReference type="Proteomes" id="UP000787672"/>
    </source>
</evidence>
<keyword evidence="5" id="KW-0032">Aminotransferase</keyword>
<dbReference type="PANTHER" id="PTHR43525">
    <property type="entry name" value="PROTEIN MALY"/>
    <property type="match status" value="1"/>
</dbReference>
<evidence type="ECO:0000256" key="2">
    <source>
        <dbReference type="ARBA" id="ARBA00022898"/>
    </source>
</evidence>
<keyword evidence="2" id="KW-0663">Pyridoxal phosphate</keyword>
<reference evidence="5 6" key="1">
    <citation type="submission" date="2021-06" db="EMBL/GenBank/DDBJ databases">
        <authorList>
            <person name="Sun Q."/>
            <person name="Li D."/>
        </authorList>
    </citation>
    <scope>NUCLEOTIDE SEQUENCE [LARGE SCALE GENOMIC DNA]</scope>
    <source>
        <strain evidence="5 6">MSJ-2</strain>
    </source>
</reference>
<sequence>MESYFDAMPDRKGTNCYKWDGLKSTYGDGNLMPFWIADMEFATPPQIRRAVERRLECPAYSYTFADDGYFESIVGWYLCRHGLRVEKEEILPLPGVVMGIAHALNVVTKPGDRVIVNTPVYDPFMDVIVRLGRVVADVPLVRGETRYTLDLRGIEERLKQGAKAYILCSPHNPVGRVWEREELAAVAELCQRYGAVLIADEIHSDLAFSGHTHIPVLSVSKEAEQCALLLNSPAKTFNLSSFKSGYLLTKNRELMSRLREEITKYHMGVCFLGYLSTKTAYGECAGWVDELVAYLEENARYACLYLRENLPKVQVHMPEGTFLMWLDFSRYHLPQRQLMERMAKEARLAVSDGAEYGPGGEGFIRFNIGAPRSYLRYGLEQLRTAFAF</sequence>
<name>A0ABS6FF79_9FIRM</name>
<dbReference type="NCBIfam" id="TIGR04350">
    <property type="entry name" value="C_S_lyase_PatB"/>
    <property type="match status" value="1"/>
</dbReference>
<evidence type="ECO:0000256" key="3">
    <source>
        <dbReference type="ARBA" id="ARBA00023239"/>
    </source>
</evidence>
<evidence type="ECO:0000313" key="5">
    <source>
        <dbReference type="EMBL" id="MBU5627969.1"/>
    </source>
</evidence>
<dbReference type="GO" id="GO:0008483">
    <property type="term" value="F:transaminase activity"/>
    <property type="evidence" value="ECO:0007669"/>
    <property type="project" value="UniProtKB-KW"/>
</dbReference>
<dbReference type="EMBL" id="JAHLQN010000001">
    <property type="protein sequence ID" value="MBU5627969.1"/>
    <property type="molecule type" value="Genomic_DNA"/>
</dbReference>
<dbReference type="InterPro" id="IPR004839">
    <property type="entry name" value="Aminotransferase_I/II_large"/>
</dbReference>
<gene>
    <name evidence="5" type="ORF">KQI82_13740</name>
</gene>
<feature type="domain" description="Aminotransferase class I/classII large" evidence="4">
    <location>
        <begin position="75"/>
        <end position="381"/>
    </location>
</feature>
<comment type="cofactor">
    <cofactor evidence="1">
        <name>pyridoxal 5'-phosphate</name>
        <dbReference type="ChEBI" id="CHEBI:597326"/>
    </cofactor>
</comment>
<comment type="caution">
    <text evidence="5">The sequence shown here is derived from an EMBL/GenBank/DDBJ whole genome shotgun (WGS) entry which is preliminary data.</text>
</comment>
<dbReference type="InterPro" id="IPR051798">
    <property type="entry name" value="Class-II_PLP-Dep_Aminotrans"/>
</dbReference>
<dbReference type="PANTHER" id="PTHR43525:SF1">
    <property type="entry name" value="PROTEIN MALY"/>
    <property type="match status" value="1"/>
</dbReference>